<dbReference type="InterPro" id="IPR009910">
    <property type="entry name" value="DUF1450"/>
</dbReference>
<proteinExistence type="predicted"/>
<protein>
    <recommendedName>
        <fullName evidence="3">DUF1450 domain-containing protein</fullName>
    </recommendedName>
</protein>
<dbReference type="KEGG" id="bko:CKF48_14810"/>
<evidence type="ECO:0000313" key="1">
    <source>
        <dbReference type="EMBL" id="ASV68462.1"/>
    </source>
</evidence>
<dbReference type="RefSeq" id="WP_095372032.1">
    <property type="nucleotide sequence ID" value="NZ_CP022983.1"/>
</dbReference>
<dbReference type="EMBL" id="CP022983">
    <property type="protein sequence ID" value="ASV68462.1"/>
    <property type="molecule type" value="Genomic_DNA"/>
</dbReference>
<name>A0A248TK07_9BACI</name>
<sequence>MRKIVVEFCITNMANGSHHAFAKLKNDYDLDVIEYGCLGYCGKCRHLLFALVDNDIIHGENAEELVYNIYQHLDEE</sequence>
<dbReference type="Pfam" id="PF07293">
    <property type="entry name" value="DUF1450"/>
    <property type="match status" value="1"/>
</dbReference>
<reference evidence="1 2" key="1">
    <citation type="submission" date="2017-08" db="EMBL/GenBank/DDBJ databases">
        <title>Complete Genome Sequence of Bacillus kochii Oregon-R-modENCODE STRAIN BDGP4, isolated from Drosophila melanogaster gut.</title>
        <authorList>
            <person name="Wan K.H."/>
            <person name="Yu C."/>
            <person name="Park S."/>
            <person name="Hammonds A.S."/>
            <person name="Booth B.W."/>
            <person name="Celniker S.E."/>
        </authorList>
    </citation>
    <scope>NUCLEOTIDE SEQUENCE [LARGE SCALE GENOMIC DNA]</scope>
    <source>
        <strain evidence="1 2">BDGP4</strain>
    </source>
</reference>
<dbReference type="Proteomes" id="UP000215137">
    <property type="component" value="Chromosome"/>
</dbReference>
<dbReference type="NCBIfam" id="NF010190">
    <property type="entry name" value="PRK13669.1"/>
    <property type="match status" value="1"/>
</dbReference>
<organism evidence="1 2">
    <name type="scientific">Cytobacillus kochii</name>
    <dbReference type="NCBI Taxonomy" id="859143"/>
    <lineage>
        <taxon>Bacteria</taxon>
        <taxon>Bacillati</taxon>
        <taxon>Bacillota</taxon>
        <taxon>Bacilli</taxon>
        <taxon>Bacillales</taxon>
        <taxon>Bacillaceae</taxon>
        <taxon>Cytobacillus</taxon>
    </lineage>
</organism>
<accession>A0A248TK07</accession>
<dbReference type="AlphaFoldDB" id="A0A248TK07"/>
<evidence type="ECO:0000313" key="2">
    <source>
        <dbReference type="Proteomes" id="UP000215137"/>
    </source>
</evidence>
<dbReference type="OrthoDB" id="1684419at2"/>
<gene>
    <name evidence="1" type="ORF">CKF48_14810</name>
</gene>
<keyword evidence="2" id="KW-1185">Reference proteome</keyword>
<evidence type="ECO:0008006" key="3">
    <source>
        <dbReference type="Google" id="ProtNLM"/>
    </source>
</evidence>